<dbReference type="PROSITE" id="PS51766">
    <property type="entry name" value="DOCKERIN"/>
    <property type="match status" value="1"/>
</dbReference>
<dbReference type="Gene3D" id="2.60.40.10">
    <property type="entry name" value="Immunoglobulins"/>
    <property type="match status" value="1"/>
</dbReference>
<dbReference type="InterPro" id="IPR014756">
    <property type="entry name" value="Ig_E-set"/>
</dbReference>
<dbReference type="PROSITE" id="PS00592">
    <property type="entry name" value="GH9_2"/>
    <property type="match status" value="1"/>
</dbReference>
<sequence>MRSKKLIACVTALATVLSVSTVATSVATTKTVSAATMVSVGELIRNNKFDNGVGLPWTVVESYPAKSSFEIKDGKYYVTVLQDGVEGRWDVQFRHRGLVIEQGHKYRVKFTVTADKDCYVYPKIGDQGEPYKEYWNYNSYQRVQLRAGVPTTIDQTFEMRDATARTAEFAIHLAGDCKAATFPYTFTFDDMYVSDPQFPGYVAETPEPTNAIRVNQVGYLPGVAKKATVVTKATTPINWYLKNSSGVQVATGTTTVKGLDSASGDNVHIIDFSNYTTPGTGYTLSVDSTNVDSTINDSASSMPFTIGTDLYSKMKHESIKYFYLNRSAIPITMPYAERTDLTRAAGHTTDLMPTDASSSDPSPWYKENYSLDVTGGWYDAGDHGKYVVNGGISVWTMMNQYERAKKLGQANVAPFADNTMNIPESGNGYPDILDESRFQMDLMMKMQIPAGKTYAGMAHHKGHDERWTALAIRPDQDPMKRYLKAPSTAATLNLAATAAQASRLWKGIGDAYSAKCLASAETAWKAAKASPAIYAPFENGPGGGAYGDDNVTDEFYWAAAELYETTGTSEYLDYMKNNSSDKFLKMPTTLTGGEDKGLSGAFDWGNVAGLGTISLAIGDKLDATSKATVRANVAAAADVFVANTNSEGYGTPMVQGPAFEEKDASGKVIRTITGYPWGSNSFVANQAIVMGYAYDFTKGDADKKKSNSYFNGLTSAMDYLLGRNPMVQSYVTGYGSNPLENPHHRFWAYQADNTFPKAPAGCLSGGPNTGLQDPWVKGSGWGVGTKPAAKCFMDNIESWSTNEITINWNAPIAWMSSYMDLNKDAKTIDITIPPTTSGDVNGDTKINAIDLAMLKKYILDNSTVIKTANADMNNDGKINAIDLALLKKKLLS</sequence>
<dbReference type="InterPro" id="IPR008928">
    <property type="entry name" value="6-hairpin_glycosidase_sf"/>
</dbReference>
<dbReference type="PANTHER" id="PTHR22298">
    <property type="entry name" value="ENDO-1,4-BETA-GLUCANASE"/>
    <property type="match status" value="1"/>
</dbReference>
<evidence type="ECO:0000256" key="6">
    <source>
        <dbReference type="ARBA" id="ARBA00023326"/>
    </source>
</evidence>
<keyword evidence="2 7" id="KW-0378">Hydrolase</keyword>
<dbReference type="CDD" id="cd14256">
    <property type="entry name" value="Dockerin_I"/>
    <property type="match status" value="1"/>
</dbReference>
<evidence type="ECO:0000256" key="9">
    <source>
        <dbReference type="RuleBase" id="RU361166"/>
    </source>
</evidence>
<dbReference type="InterPro" id="IPR013783">
    <property type="entry name" value="Ig-like_fold"/>
</dbReference>
<dbReference type="Gene3D" id="2.60.120.260">
    <property type="entry name" value="Galactose-binding domain-like"/>
    <property type="match status" value="1"/>
</dbReference>
<dbReference type="InterPro" id="IPR001701">
    <property type="entry name" value="Glyco_hydro_9"/>
</dbReference>
<dbReference type="Pfam" id="PF02927">
    <property type="entry name" value="CelD_N"/>
    <property type="match status" value="1"/>
</dbReference>
<dbReference type="Gene3D" id="1.10.1330.10">
    <property type="entry name" value="Dockerin domain"/>
    <property type="match status" value="1"/>
</dbReference>
<keyword evidence="9" id="KW-0732">Signal</keyword>
<evidence type="ECO:0000256" key="2">
    <source>
        <dbReference type="ARBA" id="ARBA00022801"/>
    </source>
</evidence>
<feature type="domain" description="Dockerin" evidence="10">
    <location>
        <begin position="833"/>
        <end position="892"/>
    </location>
</feature>
<feature type="active site" evidence="8">
    <location>
        <position position="794"/>
    </location>
</feature>
<keyword evidence="3" id="KW-0136">Cellulose degradation</keyword>
<dbReference type="InterPro" id="IPR002105">
    <property type="entry name" value="Dockerin_1_rpt"/>
</dbReference>
<dbReference type="Pfam" id="PF00404">
    <property type="entry name" value="Dockerin_1"/>
    <property type="match status" value="1"/>
</dbReference>
<dbReference type="SUPFAM" id="SSF48208">
    <property type="entry name" value="Six-hairpin glycosidases"/>
    <property type="match status" value="1"/>
</dbReference>
<keyword evidence="5 7" id="KW-0326">Glycosidase</keyword>
<dbReference type="Gene3D" id="1.50.10.10">
    <property type="match status" value="1"/>
</dbReference>
<dbReference type="Pfam" id="PF00759">
    <property type="entry name" value="Glyco_hydro_9"/>
    <property type="match status" value="1"/>
</dbReference>
<dbReference type="InterPro" id="IPR008979">
    <property type="entry name" value="Galactose-bd-like_sf"/>
</dbReference>
<gene>
    <name evidence="11" type="primary">engK</name>
</gene>
<reference evidence="11" key="1">
    <citation type="journal article" date="2000" name="J. Bacteriol.">
        <title>The engL gene cluster of Clostridium cellulovorans contains a gene for cellulosomal manA.</title>
        <authorList>
            <person name="Tamaru Y."/>
            <person name="Doi R.H."/>
        </authorList>
    </citation>
    <scope>NUCLEOTIDE SEQUENCE</scope>
    <source>
        <strain evidence="11">ATCC35296</strain>
    </source>
</reference>
<proteinExistence type="inferred from homology"/>
<reference evidence="11" key="2">
    <citation type="journal article" date="2000" name="J. Bacteriol.">
        <title>A large gene cluster for the Clostridium cellulovorans cellulosome.</title>
        <authorList>
            <person name="Tamaru Y."/>
            <person name="Karita S."/>
            <person name="Ibrahim A."/>
            <person name="Chan H."/>
            <person name="Doi R.H."/>
        </authorList>
    </citation>
    <scope>NUCLEOTIDE SEQUENCE</scope>
    <source>
        <strain evidence="11">ATCC35296</strain>
    </source>
</reference>
<feature type="active site" evidence="8">
    <location>
        <position position="803"/>
    </location>
</feature>
<dbReference type="GO" id="GO:0008810">
    <property type="term" value="F:cellulase activity"/>
    <property type="evidence" value="ECO:0007669"/>
    <property type="project" value="InterPro"/>
</dbReference>
<name>Q9RGE8_CLOCL</name>
<keyword evidence="6 7" id="KW-0624">Polysaccharide degradation</keyword>
<dbReference type="PROSITE" id="PS00698">
    <property type="entry name" value="GH9_3"/>
    <property type="match status" value="1"/>
</dbReference>
<dbReference type="InterPro" id="IPR036439">
    <property type="entry name" value="Dockerin_dom_sf"/>
</dbReference>
<dbReference type="CAZy" id="CBM4">
    <property type="family name" value="Carbohydrate-Binding Module Family 4"/>
</dbReference>
<dbReference type="InterPro" id="IPR004197">
    <property type="entry name" value="Cellulase_Ig-like"/>
</dbReference>
<dbReference type="CDD" id="cd02850">
    <property type="entry name" value="E_set_Cellulase_N"/>
    <property type="match status" value="1"/>
</dbReference>
<evidence type="ECO:0000256" key="8">
    <source>
        <dbReference type="PROSITE-ProRule" id="PRU10060"/>
    </source>
</evidence>
<dbReference type="EC" id="3.2.1.-" evidence="9"/>
<dbReference type="Pfam" id="PF02018">
    <property type="entry name" value="CBM_4_9"/>
    <property type="match status" value="1"/>
</dbReference>
<evidence type="ECO:0000313" key="11">
    <source>
        <dbReference type="EMBL" id="AAF06107.1"/>
    </source>
</evidence>
<evidence type="ECO:0000256" key="3">
    <source>
        <dbReference type="ARBA" id="ARBA00023001"/>
    </source>
</evidence>
<dbReference type="InterPro" id="IPR012341">
    <property type="entry name" value="6hp_glycosidase-like_sf"/>
</dbReference>
<dbReference type="InterPro" id="IPR033126">
    <property type="entry name" value="Glyco_hydro_9_Asp/Glu_AS"/>
</dbReference>
<dbReference type="SUPFAM" id="SSF63446">
    <property type="entry name" value="Type I dockerin domain"/>
    <property type="match status" value="1"/>
</dbReference>
<dbReference type="SUPFAM" id="SSF49785">
    <property type="entry name" value="Galactose-binding domain-like"/>
    <property type="match status" value="1"/>
</dbReference>
<evidence type="ECO:0000256" key="7">
    <source>
        <dbReference type="PROSITE-ProRule" id="PRU10059"/>
    </source>
</evidence>
<feature type="signal peptide" evidence="9">
    <location>
        <begin position="1"/>
        <end position="23"/>
    </location>
</feature>
<evidence type="ECO:0000256" key="1">
    <source>
        <dbReference type="ARBA" id="ARBA00007072"/>
    </source>
</evidence>
<evidence type="ECO:0000256" key="5">
    <source>
        <dbReference type="ARBA" id="ARBA00023295"/>
    </source>
</evidence>
<evidence type="ECO:0000256" key="4">
    <source>
        <dbReference type="ARBA" id="ARBA00023277"/>
    </source>
</evidence>
<feature type="active site" evidence="7">
    <location>
        <position position="743"/>
    </location>
</feature>
<dbReference type="GO" id="GO:0030245">
    <property type="term" value="P:cellulose catabolic process"/>
    <property type="evidence" value="ECO:0007669"/>
    <property type="project" value="UniProtKB-KW"/>
</dbReference>
<dbReference type="EMBL" id="AF132735">
    <property type="protein sequence ID" value="AAF06107.1"/>
    <property type="molecule type" value="Genomic_DNA"/>
</dbReference>
<dbReference type="CAZy" id="GH9">
    <property type="family name" value="Glycoside Hydrolase Family 9"/>
</dbReference>
<dbReference type="InterPro" id="IPR003305">
    <property type="entry name" value="CenC_carb-bd"/>
</dbReference>
<dbReference type="PROSITE" id="PS00448">
    <property type="entry name" value="CLOS_CELLULOSOME_RPT"/>
    <property type="match status" value="2"/>
</dbReference>
<keyword evidence="4 7" id="KW-0119">Carbohydrate metabolism</keyword>
<comment type="similarity">
    <text evidence="1 7 9">Belongs to the glycosyl hydrolase 9 (cellulase E) family.</text>
</comment>
<feature type="chain" id="PRO_5039761216" description="Glucanase" evidence="9">
    <location>
        <begin position="24"/>
        <end position="892"/>
    </location>
</feature>
<dbReference type="SUPFAM" id="SSF81296">
    <property type="entry name" value="E set domains"/>
    <property type="match status" value="1"/>
</dbReference>
<dbReference type="InterPro" id="IPR016134">
    <property type="entry name" value="Dockerin_dom"/>
</dbReference>
<dbReference type="InterPro" id="IPR018221">
    <property type="entry name" value="Glyco_hydro_9_His_AS"/>
</dbReference>
<organism evidence="11">
    <name type="scientific">Clostridium cellulovorans</name>
    <dbReference type="NCBI Taxonomy" id="1493"/>
    <lineage>
        <taxon>Bacteria</taxon>
        <taxon>Bacillati</taxon>
        <taxon>Bacillota</taxon>
        <taxon>Clostridia</taxon>
        <taxon>Eubacteriales</taxon>
        <taxon>Clostridiaceae</taxon>
        <taxon>Clostridium</taxon>
    </lineage>
</organism>
<accession>Q9RGE8</accession>
<evidence type="ECO:0000259" key="10">
    <source>
        <dbReference type="PROSITE" id="PS51766"/>
    </source>
</evidence>
<dbReference type="AlphaFoldDB" id="Q9RGE8"/>
<protein>
    <recommendedName>
        <fullName evidence="9">Glucanase</fullName>
        <ecNumber evidence="9">3.2.1.-</ecNumber>
    </recommendedName>
</protein>